<feature type="transmembrane region" description="Helical" evidence="1">
    <location>
        <begin position="12"/>
        <end position="37"/>
    </location>
</feature>
<evidence type="ECO:0000256" key="1">
    <source>
        <dbReference type="SAM" id="Phobius"/>
    </source>
</evidence>
<proteinExistence type="predicted"/>
<name>A0A1F7V6S3_9BACT</name>
<organism evidence="2 3">
    <name type="scientific">Candidatus Uhrbacteria bacterium RIFCSPLOWO2_02_FULL_48_12</name>
    <dbReference type="NCBI Taxonomy" id="1802407"/>
    <lineage>
        <taxon>Bacteria</taxon>
        <taxon>Candidatus Uhriibacteriota</taxon>
    </lineage>
</organism>
<feature type="transmembrane region" description="Helical" evidence="1">
    <location>
        <begin position="57"/>
        <end position="74"/>
    </location>
</feature>
<accession>A0A1F7V6S3</accession>
<dbReference type="EMBL" id="MGEP01000052">
    <property type="protein sequence ID" value="OGL86141.1"/>
    <property type="molecule type" value="Genomic_DNA"/>
</dbReference>
<evidence type="ECO:0000313" key="2">
    <source>
        <dbReference type="EMBL" id="OGL86141.1"/>
    </source>
</evidence>
<reference evidence="2 3" key="1">
    <citation type="journal article" date="2016" name="Nat. Commun.">
        <title>Thousands of microbial genomes shed light on interconnected biogeochemical processes in an aquifer system.</title>
        <authorList>
            <person name="Anantharaman K."/>
            <person name="Brown C.T."/>
            <person name="Hug L.A."/>
            <person name="Sharon I."/>
            <person name="Castelle C.J."/>
            <person name="Probst A.J."/>
            <person name="Thomas B.C."/>
            <person name="Singh A."/>
            <person name="Wilkins M.J."/>
            <person name="Karaoz U."/>
            <person name="Brodie E.L."/>
            <person name="Williams K.H."/>
            <person name="Hubbard S.S."/>
            <person name="Banfield J.F."/>
        </authorList>
    </citation>
    <scope>NUCLEOTIDE SEQUENCE [LARGE SCALE GENOMIC DNA]</scope>
</reference>
<keyword evidence="1" id="KW-1133">Transmembrane helix</keyword>
<keyword evidence="1" id="KW-0812">Transmembrane</keyword>
<protein>
    <submittedName>
        <fullName evidence="2">Uncharacterized protein</fullName>
    </submittedName>
</protein>
<dbReference type="STRING" id="1802407.A3I40_01745"/>
<dbReference type="Proteomes" id="UP000178723">
    <property type="component" value="Unassembled WGS sequence"/>
</dbReference>
<comment type="caution">
    <text evidence="2">The sequence shown here is derived from an EMBL/GenBank/DDBJ whole genome shotgun (WGS) entry which is preliminary data.</text>
</comment>
<dbReference type="AlphaFoldDB" id="A0A1F7V6S3"/>
<sequence>MNIIKRTGRQSVNVTLALVAPVIYPSLPLLAIVVYYRWPVIKTAWLAITSLMQTQDWMFLFAILSILVVVCKLIDRIPVVRGSE</sequence>
<gene>
    <name evidence="2" type="ORF">A3I40_01745</name>
</gene>
<keyword evidence="1" id="KW-0472">Membrane</keyword>
<evidence type="ECO:0000313" key="3">
    <source>
        <dbReference type="Proteomes" id="UP000178723"/>
    </source>
</evidence>